<dbReference type="SUPFAM" id="SSF50156">
    <property type="entry name" value="PDZ domain-like"/>
    <property type="match status" value="1"/>
</dbReference>
<organism evidence="7 8">
    <name type="scientific">OM182 bacterium MED-G28</name>
    <dbReference type="NCBI Taxonomy" id="1986256"/>
    <lineage>
        <taxon>Bacteria</taxon>
        <taxon>Pseudomonadati</taxon>
        <taxon>Pseudomonadota</taxon>
        <taxon>Gammaproteobacteria</taxon>
        <taxon>OMG group</taxon>
        <taxon>OM182 clade</taxon>
    </lineage>
</organism>
<dbReference type="InterPro" id="IPR001940">
    <property type="entry name" value="Peptidase_S1C"/>
</dbReference>
<dbReference type="InterPro" id="IPR046449">
    <property type="entry name" value="DEGP_PDZ_sf"/>
</dbReference>
<evidence type="ECO:0000259" key="6">
    <source>
        <dbReference type="Pfam" id="PF17815"/>
    </source>
</evidence>
<evidence type="ECO:0000313" key="7">
    <source>
        <dbReference type="EMBL" id="PDH34274.1"/>
    </source>
</evidence>
<dbReference type="InterPro" id="IPR043504">
    <property type="entry name" value="Peptidase_S1_PA_chymotrypsin"/>
</dbReference>
<evidence type="ECO:0000256" key="4">
    <source>
        <dbReference type="SAM" id="SignalP"/>
    </source>
</evidence>
<keyword evidence="4" id="KW-0732">Signal</keyword>
<dbReference type="GO" id="GO:0004252">
    <property type="term" value="F:serine-type endopeptidase activity"/>
    <property type="evidence" value="ECO:0007669"/>
    <property type="project" value="InterPro"/>
</dbReference>
<evidence type="ECO:0000313" key="8">
    <source>
        <dbReference type="Proteomes" id="UP000219329"/>
    </source>
</evidence>
<proteinExistence type="predicted"/>
<accession>A0A2A5WDB7</accession>
<dbReference type="Pfam" id="PF17815">
    <property type="entry name" value="PDZ_3"/>
    <property type="match status" value="1"/>
</dbReference>
<feature type="domain" description="Protease Do-like PDZ" evidence="6">
    <location>
        <begin position="360"/>
        <end position="502"/>
    </location>
</feature>
<name>A0A2A5WDB7_9GAMM</name>
<feature type="chain" id="PRO_5012743500" evidence="4">
    <location>
        <begin position="36"/>
        <end position="507"/>
    </location>
</feature>
<evidence type="ECO:0000256" key="2">
    <source>
        <dbReference type="ARBA" id="ARBA00022801"/>
    </source>
</evidence>
<reference evidence="7 8" key="1">
    <citation type="submission" date="2017-08" db="EMBL/GenBank/DDBJ databases">
        <title>Fine stratification of microbial communities through a metagenomic profile of the photic zone.</title>
        <authorList>
            <person name="Haro-Moreno J.M."/>
            <person name="Lopez-Perez M."/>
            <person name="De La Torre J."/>
            <person name="Picazo A."/>
            <person name="Camacho A."/>
            <person name="Rodriguez-Valera F."/>
        </authorList>
    </citation>
    <scope>NUCLEOTIDE SEQUENCE [LARGE SCALE GENOMIC DNA]</scope>
    <source>
        <strain evidence="7">MED-G28</strain>
    </source>
</reference>
<protein>
    <submittedName>
        <fullName evidence="7">Protease</fullName>
    </submittedName>
</protein>
<comment type="caution">
    <text evidence="7">The sequence shown here is derived from an EMBL/GenBank/DDBJ whole genome shotgun (WGS) entry which is preliminary data.</text>
</comment>
<dbReference type="PRINTS" id="PR00834">
    <property type="entry name" value="PROTEASES2C"/>
</dbReference>
<keyword evidence="2" id="KW-0378">Hydrolase</keyword>
<dbReference type="SUPFAM" id="SSF50494">
    <property type="entry name" value="Trypsin-like serine proteases"/>
    <property type="match status" value="1"/>
</dbReference>
<dbReference type="InterPro" id="IPR009003">
    <property type="entry name" value="Peptidase_S1_PA"/>
</dbReference>
<dbReference type="Pfam" id="PF13365">
    <property type="entry name" value="Trypsin_2"/>
    <property type="match status" value="1"/>
</dbReference>
<evidence type="ECO:0000259" key="5">
    <source>
        <dbReference type="Pfam" id="PF13180"/>
    </source>
</evidence>
<evidence type="ECO:0000256" key="1">
    <source>
        <dbReference type="ARBA" id="ARBA00022670"/>
    </source>
</evidence>
<dbReference type="Gene3D" id="2.40.10.10">
    <property type="entry name" value="Trypsin-like serine proteases"/>
    <property type="match status" value="2"/>
</dbReference>
<evidence type="ECO:0000256" key="3">
    <source>
        <dbReference type="ARBA" id="ARBA00022825"/>
    </source>
</evidence>
<sequence length="507" mass="55905">MIFSQSRTLISSINIRLILFFLSVVACSISTSASAQNNELSAIEDSVIKIYTTQAAPDYFTPWRLLTPRQSSGSGSVIEGNKILTNAHVVANASYVQAQKHNDPQRYQARVVFVSHEADLAIITVDEPGFFSDLKSLSIGKLPDPLQEVSVYGYPIGGKTLSITKGILSRVEQQIYAHAGAYLLAGQIDAAINPGNSGGPVIVDQQIVGVVMQANSGGRAENLGYFVPPSIIRHVLKDSEDSVYDGFPDLGFRTQTLDSPSAKAAYGLRKNQNGVLIIKVFDGSPTDGTFEENDVIMKIDNFDIAEDGTIQLSDDVLTDYKHAIDMHHIGDEVLVTYSRNGKEAVAKIKADAPPESYSLVKGEQFDQIPKYYIYGGVLFVPLNMNLIKRWGNDWGRSAPVTLLQARNEWVSPEKHEVVVALQVLAADVNLGYHDWRNWIVDDVNGEQIRDFEHFSQIVRNNTQENIVLENKNGYQMVINHRAAISSEAEILAQYRIPAAFSTGLFPE</sequence>
<dbReference type="PANTHER" id="PTHR45980:SF9">
    <property type="entry name" value="PROTEASE DO-LIKE 10, MITOCHONDRIAL-RELATED"/>
    <property type="match status" value="1"/>
</dbReference>
<dbReference type="Proteomes" id="UP000219329">
    <property type="component" value="Unassembled WGS sequence"/>
</dbReference>
<dbReference type="EMBL" id="NTJZ01000004">
    <property type="protein sequence ID" value="PDH34274.1"/>
    <property type="molecule type" value="Genomic_DNA"/>
</dbReference>
<dbReference type="Gene3D" id="2.30.42.10">
    <property type="match status" value="1"/>
</dbReference>
<dbReference type="InterPro" id="IPR001478">
    <property type="entry name" value="PDZ"/>
</dbReference>
<dbReference type="PROSITE" id="PS51257">
    <property type="entry name" value="PROKAR_LIPOPROTEIN"/>
    <property type="match status" value="1"/>
</dbReference>
<keyword evidence="3" id="KW-0720">Serine protease</keyword>
<dbReference type="Pfam" id="PF13180">
    <property type="entry name" value="PDZ_2"/>
    <property type="match status" value="1"/>
</dbReference>
<keyword evidence="1 7" id="KW-0645">Protease</keyword>
<dbReference type="InterPro" id="IPR036034">
    <property type="entry name" value="PDZ_sf"/>
</dbReference>
<dbReference type="GO" id="GO:0006508">
    <property type="term" value="P:proteolysis"/>
    <property type="evidence" value="ECO:0007669"/>
    <property type="project" value="UniProtKB-KW"/>
</dbReference>
<dbReference type="Gene3D" id="3.20.190.20">
    <property type="match status" value="1"/>
</dbReference>
<feature type="domain" description="PDZ" evidence="5">
    <location>
        <begin position="248"/>
        <end position="349"/>
    </location>
</feature>
<gene>
    <name evidence="7" type="ORF">CNF02_05620</name>
</gene>
<dbReference type="InterPro" id="IPR041517">
    <property type="entry name" value="DEGP_PDZ"/>
</dbReference>
<feature type="signal peptide" evidence="4">
    <location>
        <begin position="1"/>
        <end position="35"/>
    </location>
</feature>
<dbReference type="PANTHER" id="PTHR45980">
    <property type="match status" value="1"/>
</dbReference>
<dbReference type="AlphaFoldDB" id="A0A2A5WDB7"/>